<gene>
    <name evidence="1" type="ORF">KL86CLO1_10520</name>
</gene>
<sequence length="73" mass="8087">MEPEVVVAVLALIGTLSGSMLGVLAANRLTNYRIEQLEKKVDKHNSVIERTSILEEQMKVANHRIGDLEESKA</sequence>
<protein>
    <submittedName>
        <fullName evidence="1">Uncharacterized protein</fullName>
    </submittedName>
</protein>
<reference evidence="1" key="1">
    <citation type="submission" date="2016-04" db="EMBL/GenBank/DDBJ databases">
        <authorList>
            <person name="Evans L.H."/>
            <person name="Alamgir A."/>
            <person name="Owens N."/>
            <person name="Weber N.D."/>
            <person name="Virtaneva K."/>
            <person name="Barbian K."/>
            <person name="Babar A."/>
            <person name="Rosenke K."/>
        </authorList>
    </citation>
    <scope>NUCLEOTIDE SEQUENCE</scope>
    <source>
        <strain evidence="1">86</strain>
    </source>
</reference>
<evidence type="ECO:0000313" key="1">
    <source>
        <dbReference type="EMBL" id="SBV94484.1"/>
    </source>
</evidence>
<dbReference type="EMBL" id="FLUN01000001">
    <property type="protein sequence ID" value="SBV94484.1"/>
    <property type="molecule type" value="Genomic_DNA"/>
</dbReference>
<organism evidence="1">
    <name type="scientific">uncultured Eubacteriales bacterium</name>
    <dbReference type="NCBI Taxonomy" id="172733"/>
    <lineage>
        <taxon>Bacteria</taxon>
        <taxon>Bacillati</taxon>
        <taxon>Bacillota</taxon>
        <taxon>Clostridia</taxon>
        <taxon>Eubacteriales</taxon>
        <taxon>environmental samples</taxon>
    </lineage>
</organism>
<name>A0A212J531_9FIRM</name>
<accession>A0A212J531</accession>
<dbReference type="AlphaFoldDB" id="A0A212J531"/>
<proteinExistence type="predicted"/>